<dbReference type="InterPro" id="IPR023214">
    <property type="entry name" value="HAD_sf"/>
</dbReference>
<organism evidence="1 2">
    <name type="scientific">Nitrospira tepida</name>
    <dbReference type="NCBI Taxonomy" id="2973512"/>
    <lineage>
        <taxon>Bacteria</taxon>
        <taxon>Pseudomonadati</taxon>
        <taxon>Nitrospirota</taxon>
        <taxon>Nitrospiria</taxon>
        <taxon>Nitrospirales</taxon>
        <taxon>Nitrospiraceae</taxon>
        <taxon>Nitrospira</taxon>
    </lineage>
</organism>
<dbReference type="NCBIfam" id="TIGR01509">
    <property type="entry name" value="HAD-SF-IA-v3"/>
    <property type="match status" value="1"/>
</dbReference>
<dbReference type="KEGG" id="nti:DNFV4_02204"/>
<accession>A0AA86T4B1</accession>
<dbReference type="CDD" id="cd16415">
    <property type="entry name" value="HAD_dREG-2_like"/>
    <property type="match status" value="1"/>
</dbReference>
<dbReference type="InterPro" id="IPR011949">
    <property type="entry name" value="HAD-SF_hydro_IA_REG-2-like"/>
</dbReference>
<dbReference type="RefSeq" id="WP_289268549.1">
    <property type="nucleotide sequence ID" value="NZ_OX365700.1"/>
</dbReference>
<dbReference type="Gene3D" id="1.10.150.720">
    <property type="entry name" value="Haloacid dehalogenase-like hydrolase"/>
    <property type="match status" value="1"/>
</dbReference>
<dbReference type="Gene3D" id="3.40.50.1000">
    <property type="entry name" value="HAD superfamily/HAD-like"/>
    <property type="match status" value="1"/>
</dbReference>
<dbReference type="PANTHER" id="PTHR46191:SF2">
    <property type="entry name" value="HALOACID DEHALOGENASE-LIKE HYDROLASE DOMAIN-CONTAINING PROTEIN 3"/>
    <property type="match status" value="1"/>
</dbReference>
<dbReference type="NCBIfam" id="TIGR01549">
    <property type="entry name" value="HAD-SF-IA-v1"/>
    <property type="match status" value="1"/>
</dbReference>
<dbReference type="InterPro" id="IPR044924">
    <property type="entry name" value="HAD-SF_hydro_IA_REG-2-like_cap"/>
</dbReference>
<proteinExistence type="predicted"/>
<evidence type="ECO:0000313" key="1">
    <source>
        <dbReference type="EMBL" id="CAI4031785.1"/>
    </source>
</evidence>
<dbReference type="SFLD" id="SFLDS00003">
    <property type="entry name" value="Haloacid_Dehalogenase"/>
    <property type="match status" value="1"/>
</dbReference>
<dbReference type="NCBIfam" id="TIGR02252">
    <property type="entry name" value="DREG-2"/>
    <property type="match status" value="1"/>
</dbReference>
<protein>
    <recommendedName>
        <fullName evidence="3">HAD family hydrolase</fullName>
    </recommendedName>
</protein>
<dbReference type="InterPro" id="IPR036412">
    <property type="entry name" value="HAD-like_sf"/>
</dbReference>
<dbReference type="Pfam" id="PF00702">
    <property type="entry name" value="Hydrolase"/>
    <property type="match status" value="1"/>
</dbReference>
<gene>
    <name evidence="1" type="ORF">DNFV4_02204</name>
</gene>
<dbReference type="SUPFAM" id="SSF56784">
    <property type="entry name" value="HAD-like"/>
    <property type="match status" value="1"/>
</dbReference>
<name>A0AA86T4B1_9BACT</name>
<dbReference type="PANTHER" id="PTHR46191">
    <property type="match status" value="1"/>
</dbReference>
<reference evidence="1" key="1">
    <citation type="submission" date="2022-10" db="EMBL/GenBank/DDBJ databases">
        <authorList>
            <person name="Koch H."/>
        </authorList>
    </citation>
    <scope>NUCLEOTIDE SEQUENCE</scope>
    <source>
        <strain evidence="1">DNF</strain>
    </source>
</reference>
<dbReference type="EMBL" id="OX365700">
    <property type="protein sequence ID" value="CAI4031785.1"/>
    <property type="molecule type" value="Genomic_DNA"/>
</dbReference>
<sequence>MALTDSPIHVVFFDAAGTLFRVKRSVADIYLDLAVPYGFRRGPDSREAIKGAFKRAMQDAPPPAFQVTDPAEIKRCERLWWFDVVHNVFYRVGMFDRFDDFFEEVFRRFDGPEFWELYPETIDALKGLRDRGLELGIISNFDSRLFGVLKGLGIADYFDTVTISSLARSAKPAPGIFRLALEKHALDPEEALHIGDSLRDDVVGAQRAGLAGLLIQRQGEQPESEPPQGLNPFQTIKTLSELSDLLNPR</sequence>
<evidence type="ECO:0008006" key="3">
    <source>
        <dbReference type="Google" id="ProtNLM"/>
    </source>
</evidence>
<dbReference type="AlphaFoldDB" id="A0AA86T4B1"/>
<evidence type="ECO:0000313" key="2">
    <source>
        <dbReference type="Proteomes" id="UP001179121"/>
    </source>
</evidence>
<dbReference type="Proteomes" id="UP001179121">
    <property type="component" value="Chromosome"/>
</dbReference>
<keyword evidence="2" id="KW-1185">Reference proteome</keyword>
<dbReference type="PRINTS" id="PR00413">
    <property type="entry name" value="HADHALOGNASE"/>
</dbReference>
<dbReference type="SFLD" id="SFLDG01129">
    <property type="entry name" value="C1.5:_HAD__Beta-PGM__Phosphata"/>
    <property type="match status" value="1"/>
</dbReference>
<dbReference type="InterPro" id="IPR051828">
    <property type="entry name" value="HAD-like_hydrolase_domain"/>
</dbReference>
<dbReference type="InterPro" id="IPR006439">
    <property type="entry name" value="HAD-SF_hydro_IA"/>
</dbReference>